<dbReference type="Pfam" id="PF17197">
    <property type="entry name" value="DUF5134"/>
    <property type="match status" value="1"/>
</dbReference>
<keyword evidence="3" id="KW-1185">Reference proteome</keyword>
<evidence type="ECO:0000313" key="2">
    <source>
        <dbReference type="EMBL" id="UVI35380.1"/>
    </source>
</evidence>
<protein>
    <submittedName>
        <fullName evidence="2">DUF5134 domain-containing protein</fullName>
    </submittedName>
</protein>
<feature type="transmembrane region" description="Helical" evidence="1">
    <location>
        <begin position="96"/>
        <end position="118"/>
    </location>
</feature>
<accession>A0ABY5SM75</accession>
<evidence type="ECO:0000256" key="1">
    <source>
        <dbReference type="SAM" id="Phobius"/>
    </source>
</evidence>
<organism evidence="2 3">
    <name type="scientific">Brevibacterium spongiae</name>
    <dbReference type="NCBI Taxonomy" id="2909672"/>
    <lineage>
        <taxon>Bacteria</taxon>
        <taxon>Bacillati</taxon>
        <taxon>Actinomycetota</taxon>
        <taxon>Actinomycetes</taxon>
        <taxon>Micrococcales</taxon>
        <taxon>Brevibacteriaceae</taxon>
        <taxon>Brevibacterium</taxon>
    </lineage>
</organism>
<proteinExistence type="predicted"/>
<keyword evidence="1" id="KW-0812">Transmembrane</keyword>
<reference evidence="2" key="1">
    <citation type="submission" date="2022-03" db="EMBL/GenBank/DDBJ databases">
        <title>Brevibacterium spongiae sp. nov., isolated from marine sponge.</title>
        <authorList>
            <person name="Li Z."/>
            <person name="Zhang M."/>
        </authorList>
    </citation>
    <scope>NUCLEOTIDE SEQUENCE</scope>
    <source>
        <strain evidence="2">WHS-Z9</strain>
    </source>
</reference>
<name>A0ABY5SM75_9MICO</name>
<keyword evidence="1" id="KW-0472">Membrane</keyword>
<sequence>MSIAMLVMVWTSAGQIATWAQIAFFTAAGAIMVTGLFRTPETAQKITVGFHITLNAAMVWMLAAMPILMNDQMGQNTGHGDMGGSEMAMTMAPTPIWAAPTNWTAIILCAIATCWWAVQSARSRRIDIHAFCHALMGFGMTAMLILM</sequence>
<dbReference type="InterPro" id="IPR033458">
    <property type="entry name" value="DUF5134"/>
</dbReference>
<gene>
    <name evidence="2" type="ORF">L1F31_14840</name>
</gene>
<feature type="transmembrane region" description="Helical" evidence="1">
    <location>
        <begin position="130"/>
        <end position="146"/>
    </location>
</feature>
<feature type="transmembrane region" description="Helical" evidence="1">
    <location>
        <begin position="49"/>
        <end position="69"/>
    </location>
</feature>
<keyword evidence="1" id="KW-1133">Transmembrane helix</keyword>
<feature type="transmembrane region" description="Helical" evidence="1">
    <location>
        <begin position="16"/>
        <end position="37"/>
    </location>
</feature>
<dbReference type="Proteomes" id="UP001064879">
    <property type="component" value="Chromosome"/>
</dbReference>
<dbReference type="EMBL" id="CP093443">
    <property type="protein sequence ID" value="UVI35380.1"/>
    <property type="molecule type" value="Genomic_DNA"/>
</dbReference>
<evidence type="ECO:0000313" key="3">
    <source>
        <dbReference type="Proteomes" id="UP001064879"/>
    </source>
</evidence>